<protein>
    <submittedName>
        <fullName evidence="2">Uncharacterized protein</fullName>
    </submittedName>
</protein>
<evidence type="ECO:0000313" key="3">
    <source>
        <dbReference type="Proteomes" id="UP001596122"/>
    </source>
</evidence>
<proteinExistence type="predicted"/>
<keyword evidence="1" id="KW-0812">Transmembrane</keyword>
<evidence type="ECO:0000256" key="1">
    <source>
        <dbReference type="SAM" id="Phobius"/>
    </source>
</evidence>
<sequence>MPSAPSGPAVGTVVWGVVVLAVGVLLGAREVVDLRVDVSLAVPVGMVVAGVLLVVGAVVSNLRRDRRDA</sequence>
<evidence type="ECO:0000313" key="2">
    <source>
        <dbReference type="EMBL" id="MFC5381331.1"/>
    </source>
</evidence>
<dbReference type="Proteomes" id="UP001596122">
    <property type="component" value="Unassembled WGS sequence"/>
</dbReference>
<keyword evidence="1" id="KW-1133">Transmembrane helix</keyword>
<gene>
    <name evidence="2" type="ORF">ACFPJ6_11055</name>
</gene>
<keyword evidence="1" id="KW-0472">Membrane</keyword>
<feature type="transmembrane region" description="Helical" evidence="1">
    <location>
        <begin position="40"/>
        <end position="62"/>
    </location>
</feature>
<accession>A0ABW0GQV2</accession>
<reference evidence="3" key="1">
    <citation type="journal article" date="2019" name="Int. J. Syst. Evol. Microbiol.">
        <title>The Global Catalogue of Microorganisms (GCM) 10K type strain sequencing project: providing services to taxonomists for standard genome sequencing and annotation.</title>
        <authorList>
            <consortium name="The Broad Institute Genomics Platform"/>
            <consortium name="The Broad Institute Genome Sequencing Center for Infectious Disease"/>
            <person name="Wu L."/>
            <person name="Ma J."/>
        </authorList>
    </citation>
    <scope>NUCLEOTIDE SEQUENCE [LARGE SCALE GENOMIC DNA]</scope>
    <source>
        <strain evidence="3">CCUG 43114</strain>
    </source>
</reference>
<feature type="transmembrane region" description="Helical" evidence="1">
    <location>
        <begin position="7"/>
        <end position="28"/>
    </location>
</feature>
<comment type="caution">
    <text evidence="2">The sequence shown here is derived from an EMBL/GenBank/DDBJ whole genome shotgun (WGS) entry which is preliminary data.</text>
</comment>
<organism evidence="2 3">
    <name type="scientific">Aquipuribacter nitratireducens</name>
    <dbReference type="NCBI Taxonomy" id="650104"/>
    <lineage>
        <taxon>Bacteria</taxon>
        <taxon>Bacillati</taxon>
        <taxon>Actinomycetota</taxon>
        <taxon>Actinomycetes</taxon>
        <taxon>Micrococcales</taxon>
        <taxon>Intrasporangiaceae</taxon>
        <taxon>Aquipuribacter</taxon>
    </lineage>
</organism>
<keyword evidence="3" id="KW-1185">Reference proteome</keyword>
<dbReference type="EMBL" id="JBHSLD010000009">
    <property type="protein sequence ID" value="MFC5381331.1"/>
    <property type="molecule type" value="Genomic_DNA"/>
</dbReference>
<dbReference type="RefSeq" id="WP_340269223.1">
    <property type="nucleotide sequence ID" value="NZ_JBBEOG010000004.1"/>
</dbReference>
<name>A0ABW0GQV2_9MICO</name>